<sequence length="72" mass="8241">AFNSFFSEVESDLTIEARDRNNPHKTINQLSIIFHPTCDREIVTIMKSLKSNKVLCLDGIFSTALKWISDQI</sequence>
<feature type="non-terminal residue" evidence="1">
    <location>
        <position position="1"/>
    </location>
</feature>
<proteinExistence type="predicted"/>
<name>A0ABD2NC30_9CUCU</name>
<dbReference type="AlphaFoldDB" id="A0ABD2NC30"/>
<protein>
    <submittedName>
        <fullName evidence="1">Uncharacterized protein</fullName>
    </submittedName>
</protein>
<accession>A0ABD2NC30</accession>
<evidence type="ECO:0000313" key="1">
    <source>
        <dbReference type="EMBL" id="KAL3275945.1"/>
    </source>
</evidence>
<dbReference type="Proteomes" id="UP001516400">
    <property type="component" value="Unassembled WGS sequence"/>
</dbReference>
<keyword evidence="2" id="KW-1185">Reference proteome</keyword>
<evidence type="ECO:0000313" key="2">
    <source>
        <dbReference type="Proteomes" id="UP001516400"/>
    </source>
</evidence>
<gene>
    <name evidence="1" type="ORF">HHI36_020679</name>
</gene>
<organism evidence="1 2">
    <name type="scientific">Cryptolaemus montrouzieri</name>
    <dbReference type="NCBI Taxonomy" id="559131"/>
    <lineage>
        <taxon>Eukaryota</taxon>
        <taxon>Metazoa</taxon>
        <taxon>Ecdysozoa</taxon>
        <taxon>Arthropoda</taxon>
        <taxon>Hexapoda</taxon>
        <taxon>Insecta</taxon>
        <taxon>Pterygota</taxon>
        <taxon>Neoptera</taxon>
        <taxon>Endopterygota</taxon>
        <taxon>Coleoptera</taxon>
        <taxon>Polyphaga</taxon>
        <taxon>Cucujiformia</taxon>
        <taxon>Coccinelloidea</taxon>
        <taxon>Coccinellidae</taxon>
        <taxon>Scymninae</taxon>
        <taxon>Scymnini</taxon>
        <taxon>Cryptolaemus</taxon>
    </lineage>
</organism>
<comment type="caution">
    <text evidence="1">The sequence shown here is derived from an EMBL/GenBank/DDBJ whole genome shotgun (WGS) entry which is preliminary data.</text>
</comment>
<dbReference type="EMBL" id="JABFTP020000083">
    <property type="protein sequence ID" value="KAL3275945.1"/>
    <property type="molecule type" value="Genomic_DNA"/>
</dbReference>
<feature type="non-terminal residue" evidence="1">
    <location>
        <position position="72"/>
    </location>
</feature>
<reference evidence="1 2" key="1">
    <citation type="journal article" date="2021" name="BMC Biol.">
        <title>Horizontally acquired antibacterial genes associated with adaptive radiation of ladybird beetles.</title>
        <authorList>
            <person name="Li H.S."/>
            <person name="Tang X.F."/>
            <person name="Huang Y.H."/>
            <person name="Xu Z.Y."/>
            <person name="Chen M.L."/>
            <person name="Du X.Y."/>
            <person name="Qiu B.Y."/>
            <person name="Chen P.T."/>
            <person name="Zhang W."/>
            <person name="Slipinski A."/>
            <person name="Escalona H.E."/>
            <person name="Waterhouse R.M."/>
            <person name="Zwick A."/>
            <person name="Pang H."/>
        </authorList>
    </citation>
    <scope>NUCLEOTIDE SEQUENCE [LARGE SCALE GENOMIC DNA]</scope>
    <source>
        <strain evidence="1">SYSU2018</strain>
    </source>
</reference>